<protein>
    <submittedName>
        <fullName evidence="4">Uncharacterized protein</fullName>
    </submittedName>
</protein>
<sequence length="106" mass="11790">MTPPSMTDRLEAMLASGRDDKLLRYTLGKAYAEAGDFDKACLHLETSVAYDPDYSVAWKWLGKARLGKQDSEGAREAWERASAVASAHGDAQVVKEVTVFLRRLDR</sequence>
<keyword evidence="5" id="KW-1185">Reference proteome</keyword>
<reference evidence="4 5" key="1">
    <citation type="submission" date="2017-05" db="EMBL/GenBank/DDBJ databases">
        <title>Complete and WGS of Bordetella genogroups.</title>
        <authorList>
            <person name="Spilker T."/>
            <person name="LiPuma J."/>
        </authorList>
    </citation>
    <scope>NUCLEOTIDE SEQUENCE [LARGE SCALE GENOMIC DNA]</scope>
    <source>
        <strain evidence="4 5">AU19157</strain>
    </source>
</reference>
<dbReference type="STRING" id="1416806.CAL12_15580"/>
<dbReference type="KEGG" id="bgv:CAL12_15580"/>
<evidence type="ECO:0000313" key="4">
    <source>
        <dbReference type="EMBL" id="ARP82095.1"/>
    </source>
</evidence>
<keyword evidence="1" id="KW-0677">Repeat</keyword>
<keyword evidence="2 3" id="KW-0802">TPR repeat</keyword>
<dbReference type="Pfam" id="PF07719">
    <property type="entry name" value="TPR_2"/>
    <property type="match status" value="1"/>
</dbReference>
<dbReference type="RefSeq" id="WP_086065449.1">
    <property type="nucleotide sequence ID" value="NZ_CP021108.1"/>
</dbReference>
<evidence type="ECO:0000256" key="1">
    <source>
        <dbReference type="ARBA" id="ARBA00022737"/>
    </source>
</evidence>
<accession>A0A1W6YM06</accession>
<organism evidence="4 5">
    <name type="scientific">Bordetella genomosp. 8</name>
    <dbReference type="NCBI Taxonomy" id="1416806"/>
    <lineage>
        <taxon>Bacteria</taxon>
        <taxon>Pseudomonadati</taxon>
        <taxon>Pseudomonadota</taxon>
        <taxon>Betaproteobacteria</taxon>
        <taxon>Burkholderiales</taxon>
        <taxon>Alcaligenaceae</taxon>
        <taxon>Bordetella</taxon>
    </lineage>
</organism>
<dbReference type="InterPro" id="IPR013105">
    <property type="entry name" value="TPR_2"/>
</dbReference>
<proteinExistence type="predicted"/>
<feature type="repeat" description="TPR" evidence="3">
    <location>
        <begin position="21"/>
        <end position="54"/>
    </location>
</feature>
<dbReference type="InterPro" id="IPR011990">
    <property type="entry name" value="TPR-like_helical_dom_sf"/>
</dbReference>
<evidence type="ECO:0000313" key="5">
    <source>
        <dbReference type="Proteomes" id="UP000194151"/>
    </source>
</evidence>
<dbReference type="Proteomes" id="UP000194151">
    <property type="component" value="Chromosome"/>
</dbReference>
<dbReference type="AlphaFoldDB" id="A0A1W6YM06"/>
<gene>
    <name evidence="4" type="ORF">CAL12_15580</name>
</gene>
<evidence type="ECO:0000256" key="3">
    <source>
        <dbReference type="PROSITE-ProRule" id="PRU00339"/>
    </source>
</evidence>
<dbReference type="PROSITE" id="PS50005">
    <property type="entry name" value="TPR"/>
    <property type="match status" value="1"/>
</dbReference>
<dbReference type="Gene3D" id="1.25.40.10">
    <property type="entry name" value="Tetratricopeptide repeat domain"/>
    <property type="match status" value="1"/>
</dbReference>
<dbReference type="SUPFAM" id="SSF48452">
    <property type="entry name" value="TPR-like"/>
    <property type="match status" value="1"/>
</dbReference>
<dbReference type="InterPro" id="IPR019734">
    <property type="entry name" value="TPR_rpt"/>
</dbReference>
<dbReference type="EMBL" id="CP021108">
    <property type="protein sequence ID" value="ARP82095.1"/>
    <property type="molecule type" value="Genomic_DNA"/>
</dbReference>
<dbReference type="OrthoDB" id="8421013at2"/>
<name>A0A1W6YM06_9BORD</name>
<evidence type="ECO:0000256" key="2">
    <source>
        <dbReference type="ARBA" id="ARBA00022803"/>
    </source>
</evidence>